<proteinExistence type="predicted"/>
<evidence type="ECO:0000313" key="3">
    <source>
        <dbReference type="Proteomes" id="UP000308671"/>
    </source>
</evidence>
<accession>A0A4S8RFH6</accession>
<protein>
    <submittedName>
        <fullName evidence="2">Uncharacterized protein</fullName>
    </submittedName>
</protein>
<dbReference type="Proteomes" id="UP000308671">
    <property type="component" value="Unassembled WGS sequence"/>
</dbReference>
<sequence length="93" mass="10860">MTLWPFFGYAMILEPSQRKRDLGHILQSMETQFMLTSQSILYSSLALGYDPIPWLLNFDFNAPFLSQNEGLEDNKTLDTQDPKDYKVVEHEDK</sequence>
<dbReference type="AlphaFoldDB" id="A0A4S8RFH6"/>
<name>A0A4S8RFH6_9HELO</name>
<gene>
    <name evidence="2" type="ORF">BGAL_0055g00180</name>
</gene>
<feature type="region of interest" description="Disordered" evidence="1">
    <location>
        <begin position="71"/>
        <end position="93"/>
    </location>
</feature>
<organism evidence="2 3">
    <name type="scientific">Botrytis galanthina</name>
    <dbReference type="NCBI Taxonomy" id="278940"/>
    <lineage>
        <taxon>Eukaryota</taxon>
        <taxon>Fungi</taxon>
        <taxon>Dikarya</taxon>
        <taxon>Ascomycota</taxon>
        <taxon>Pezizomycotina</taxon>
        <taxon>Leotiomycetes</taxon>
        <taxon>Helotiales</taxon>
        <taxon>Sclerotiniaceae</taxon>
        <taxon>Botrytis</taxon>
    </lineage>
</organism>
<evidence type="ECO:0000313" key="2">
    <source>
        <dbReference type="EMBL" id="THV53259.1"/>
    </source>
</evidence>
<dbReference type="OrthoDB" id="3559738at2759"/>
<reference evidence="2 3" key="1">
    <citation type="submission" date="2017-12" db="EMBL/GenBank/DDBJ databases">
        <title>Comparative genomics of Botrytis spp.</title>
        <authorList>
            <person name="Valero-Jimenez C.A."/>
            <person name="Tapia P."/>
            <person name="Veloso J."/>
            <person name="Silva-Moreno E."/>
            <person name="Staats M."/>
            <person name="Valdes J.H."/>
            <person name="Van Kan J.A.L."/>
        </authorList>
    </citation>
    <scope>NUCLEOTIDE SEQUENCE [LARGE SCALE GENOMIC DNA]</scope>
    <source>
        <strain evidence="2 3">MUCL435</strain>
    </source>
</reference>
<comment type="caution">
    <text evidence="2">The sequence shown here is derived from an EMBL/GenBank/DDBJ whole genome shotgun (WGS) entry which is preliminary data.</text>
</comment>
<evidence type="ECO:0000256" key="1">
    <source>
        <dbReference type="SAM" id="MobiDB-lite"/>
    </source>
</evidence>
<feature type="compositionally biased region" description="Basic and acidic residues" evidence="1">
    <location>
        <begin position="72"/>
        <end position="93"/>
    </location>
</feature>
<dbReference type="EMBL" id="PQXL01000055">
    <property type="protein sequence ID" value="THV53259.1"/>
    <property type="molecule type" value="Genomic_DNA"/>
</dbReference>
<keyword evidence="3" id="KW-1185">Reference proteome</keyword>